<dbReference type="PANTHER" id="PTHR21666:SF270">
    <property type="entry name" value="MUREIN HYDROLASE ACTIVATOR ENVC"/>
    <property type="match status" value="1"/>
</dbReference>
<reference evidence="5" key="1">
    <citation type="submission" date="2016-10" db="EMBL/GenBank/DDBJ databases">
        <authorList>
            <person name="Varghese N."/>
            <person name="Submissions S."/>
        </authorList>
    </citation>
    <scope>NUCLEOTIDE SEQUENCE [LARGE SCALE GENOMIC DNA]</scope>
    <source>
        <strain evidence="5">DSM 25811 / CCM 8410 / LMG 26954 / E90</strain>
    </source>
</reference>
<gene>
    <name evidence="4" type="ORF">SAMN04487894_104138</name>
</gene>
<evidence type="ECO:0000313" key="5">
    <source>
        <dbReference type="Proteomes" id="UP000198757"/>
    </source>
</evidence>
<protein>
    <submittedName>
        <fullName evidence="4">Peptidase family M23</fullName>
    </submittedName>
</protein>
<dbReference type="Proteomes" id="UP000198757">
    <property type="component" value="Unassembled WGS sequence"/>
</dbReference>
<dbReference type="CDD" id="cd12797">
    <property type="entry name" value="M23_peptidase"/>
    <property type="match status" value="1"/>
</dbReference>
<dbReference type="Gene3D" id="2.60.40.10">
    <property type="entry name" value="Immunoglobulins"/>
    <property type="match status" value="1"/>
</dbReference>
<proteinExistence type="predicted"/>
<dbReference type="STRING" id="1285928.SAMN04487894_104138"/>
<dbReference type="AlphaFoldDB" id="A0A1G6PR83"/>
<dbReference type="Pfam" id="PF01551">
    <property type="entry name" value="Peptidase_M23"/>
    <property type="match status" value="1"/>
</dbReference>
<feature type="domain" description="M23ase beta-sheet core" evidence="3">
    <location>
        <begin position="78"/>
        <end position="142"/>
    </location>
</feature>
<dbReference type="SUPFAM" id="SSF51261">
    <property type="entry name" value="Duplicated hybrid motif"/>
    <property type="match status" value="1"/>
</dbReference>
<evidence type="ECO:0000259" key="3">
    <source>
        <dbReference type="Pfam" id="PF01551"/>
    </source>
</evidence>
<organism evidence="4 5">
    <name type="scientific">Niabella drilacis (strain DSM 25811 / CCM 8410 / CCUG 62505 / LMG 26954 / E90)</name>
    <dbReference type="NCBI Taxonomy" id="1285928"/>
    <lineage>
        <taxon>Bacteria</taxon>
        <taxon>Pseudomonadati</taxon>
        <taxon>Bacteroidota</taxon>
        <taxon>Chitinophagia</taxon>
        <taxon>Chitinophagales</taxon>
        <taxon>Chitinophagaceae</taxon>
        <taxon>Niabella</taxon>
    </lineage>
</organism>
<feature type="compositionally biased region" description="Low complexity" evidence="1">
    <location>
        <begin position="617"/>
        <end position="647"/>
    </location>
</feature>
<evidence type="ECO:0000256" key="1">
    <source>
        <dbReference type="SAM" id="MobiDB-lite"/>
    </source>
</evidence>
<evidence type="ECO:0000313" key="4">
    <source>
        <dbReference type="EMBL" id="SDC82683.1"/>
    </source>
</evidence>
<dbReference type="InterPro" id="IPR016047">
    <property type="entry name" value="M23ase_b-sheet_dom"/>
</dbReference>
<keyword evidence="2" id="KW-1133">Transmembrane helix</keyword>
<dbReference type="InterPro" id="IPR050570">
    <property type="entry name" value="Cell_wall_metabolism_enzyme"/>
</dbReference>
<feature type="region of interest" description="Disordered" evidence="1">
    <location>
        <begin position="588"/>
        <end position="647"/>
    </location>
</feature>
<dbReference type="GO" id="GO:0004222">
    <property type="term" value="F:metalloendopeptidase activity"/>
    <property type="evidence" value="ECO:0007669"/>
    <property type="project" value="TreeGrafter"/>
</dbReference>
<accession>A0A1G6PR83</accession>
<keyword evidence="2" id="KW-0812">Transmembrane</keyword>
<dbReference type="EMBL" id="FMZO01000004">
    <property type="protein sequence ID" value="SDC82683.1"/>
    <property type="molecule type" value="Genomic_DNA"/>
</dbReference>
<feature type="transmembrane region" description="Helical" evidence="2">
    <location>
        <begin position="28"/>
        <end position="45"/>
    </location>
</feature>
<evidence type="ECO:0000256" key="2">
    <source>
        <dbReference type="SAM" id="Phobius"/>
    </source>
</evidence>
<keyword evidence="2" id="KW-0472">Membrane</keyword>
<keyword evidence="5" id="KW-1185">Reference proteome</keyword>
<dbReference type="InterPro" id="IPR013783">
    <property type="entry name" value="Ig-like_fold"/>
</dbReference>
<dbReference type="PANTHER" id="PTHR21666">
    <property type="entry name" value="PEPTIDASE-RELATED"/>
    <property type="match status" value="1"/>
</dbReference>
<sequence length="647" mass="72459">MVVIAKNWDAGHTNSACFPIFERMAKRFLLPVLLLTGLFSYAQLYKKPVYPQNYFRWPTLLTPDIVANMGELRPNHWHMGLDVRTNQKVNQQVVAAADGYIAFVGIEPLSWGRWIIINHPNGLSTLYGHLNDFKPDLEAYVKNYQYQEESWETHLTIPPGKFPVKKGDFISYSGTTGGSQGPHVHWEVIDTKSGRRLNPDLFGTPFNDAYPPTLVKLVMYDRNNSTYSQYPVSFPVHKSGSSYTVQGGTLRTSFNNLGFAIQAYDTWNRAGNRDGIYSARLFVDDEEISGFYIDSIGYNSTRYMNCQVDYKMKANGGAWVQHLSKLPGDRGGVYYDLGWNNNTIRLTDTSTHQVQILVSDTRGNTSTLAFMLKNNGSAAPAVQSYEWLPNRLNRIFKYDFEAYLPMFVLYDKMNPGYARLASSGGSSISARHKLGENDIPAHSDFEVRIKPEKPIAAEQRDRIVIKRTAAGSSVKKAAWNGEWVTGLFRDFGTFEAFVDNTPPAVNSLGSGEIVDLSRASRIAFTPTDNFGVASFRAEIDGQWIRFTNDKGKTYLYYFDEKVPPGEHTLTVTVTDIAGNKTERSWKFRRGGGPVADEPVKPRTAVKKTGSARHTVTKKTGTSRTKTTGKASSGKTTKKTTSGNKKKK</sequence>
<dbReference type="Gene3D" id="2.70.70.10">
    <property type="entry name" value="Glucose Permease (Domain IIA)"/>
    <property type="match status" value="1"/>
</dbReference>
<dbReference type="InterPro" id="IPR011055">
    <property type="entry name" value="Dup_hybrid_motif"/>
</dbReference>
<name>A0A1G6PR83_NIADE</name>